<proteinExistence type="predicted"/>
<evidence type="ECO:0000313" key="3">
    <source>
        <dbReference type="Proteomes" id="UP000000393"/>
    </source>
</evidence>
<organism evidence="2 3">
    <name type="scientific">Nitrosococcus watsoni (strain C-113)</name>
    <dbReference type="NCBI Taxonomy" id="105559"/>
    <lineage>
        <taxon>Bacteria</taxon>
        <taxon>Pseudomonadati</taxon>
        <taxon>Pseudomonadota</taxon>
        <taxon>Gammaproteobacteria</taxon>
        <taxon>Chromatiales</taxon>
        <taxon>Chromatiaceae</taxon>
        <taxon>Nitrosococcus</taxon>
    </lineage>
</organism>
<evidence type="ECO:0000313" key="2">
    <source>
        <dbReference type="EMBL" id="ADJ29583.1"/>
    </source>
</evidence>
<dbReference type="eggNOG" id="COG5298">
    <property type="taxonomic scope" value="Bacteria"/>
</dbReference>
<keyword evidence="1" id="KW-0175">Coiled coil</keyword>
<evidence type="ECO:0000256" key="1">
    <source>
        <dbReference type="SAM" id="Coils"/>
    </source>
</evidence>
<protein>
    <recommendedName>
        <fullName evidence="4">DUF2334 domain-containing protein</fullName>
    </recommendedName>
</protein>
<dbReference type="Proteomes" id="UP000000393">
    <property type="component" value="Chromosome"/>
</dbReference>
<dbReference type="STRING" id="105559.Nwat_2827"/>
<dbReference type="InterPro" id="IPR018763">
    <property type="entry name" value="DUF2334"/>
</dbReference>
<name>D8KBD6_NITWC</name>
<dbReference type="AlphaFoldDB" id="D8KBD6"/>
<dbReference type="RefSeq" id="WP_013221648.1">
    <property type="nucleotide sequence ID" value="NC_014315.1"/>
</dbReference>
<evidence type="ECO:0008006" key="4">
    <source>
        <dbReference type="Google" id="ProtNLM"/>
    </source>
</evidence>
<dbReference type="Pfam" id="PF10096">
    <property type="entry name" value="DUF2334"/>
    <property type="match status" value="1"/>
</dbReference>
<reference evidence="2 3" key="1">
    <citation type="submission" date="2010-06" db="EMBL/GenBank/DDBJ databases">
        <title>Complete sequence of chromosome of Nitrosococcus watsoni C-113.</title>
        <authorList>
            <consortium name="US DOE Joint Genome Institute"/>
            <person name="Lucas S."/>
            <person name="Copeland A."/>
            <person name="Lapidus A."/>
            <person name="Cheng J.-F."/>
            <person name="Bruce D."/>
            <person name="Goodwin L."/>
            <person name="Pitluck S."/>
            <person name="Malfatti S.A."/>
            <person name="Chain P.S.G."/>
            <person name="Land M."/>
            <person name="Hauser L."/>
            <person name="Kyrpides N."/>
            <person name="Ivanova N."/>
            <person name="Cambell M.A."/>
            <person name="Heidelberg J.F."/>
            <person name="Klotz M.G."/>
            <person name="Woyke T."/>
        </authorList>
    </citation>
    <scope>NUCLEOTIDE SEQUENCE [LARGE SCALE GENOMIC DNA]</scope>
    <source>
        <strain evidence="2 3">C-113</strain>
    </source>
</reference>
<dbReference type="HOGENOM" id="CLU_026765_0_0_6"/>
<dbReference type="CDD" id="cd10923">
    <property type="entry name" value="CE4_COG5298"/>
    <property type="match status" value="1"/>
</dbReference>
<accession>D8KBD6</accession>
<sequence length="643" mass="72543">MKRFHLICINLLIFFFIFSLIWITTASAASNLGKAPIKSPRKTSVNTIIEPGDPASITTLGGKKNLKLSKRAKERIQKKKEKLIDKIKNVKTKGKKKLFSVAVKSRVLSATTNALENTGTLARITSDTTSNRVLVTYDQPSAEYGRLGPAYGIMLRNLLGHFSSTVDLLPIDHYQTGNLENYDYIFYLGSYYDNQLPTDFLQDVLNTNKTVVWFKYNLWQLAWDPAANFEATYGFAFNSLAGLNVPPTPANPDPGFYDTVLYKNQSFIKYYFYDAAMNNVFADPDVGVTQITDPAKAQRLITIKNSVSEAEIPYVVRSGNFWYIADIPFSYINPRDRYLVFADLLHDILGTNVPEIHKALIRLEDVAAKVTQQSMKKLSNYLSSKEVPFSIAVIPFYRDPLGFYTGGVPEEIHLADATDLLQSLDHALTRGGKILMHGYTHQYDDRLNADSGVSGDDFEFWDIVNQEPVAEDSTAWVLARLDAGLAELQSLGYTPFAWETPHYHASPTAYRAFPQRFDTTYQRAVYYTSDNPNLNPSDPNRDYAVGQFFPYIIHEDYYGQRVLPENLGNIEYPGFGPPESVYTAEDILLNASYALTVRDGFASFFFHPFWLEKNLHVPGLSDFKTVVEGITALGYQWVDASEL</sequence>
<feature type="coiled-coil region" evidence="1">
    <location>
        <begin position="66"/>
        <end position="93"/>
    </location>
</feature>
<dbReference type="EMBL" id="CP002086">
    <property type="protein sequence ID" value="ADJ29583.1"/>
    <property type="molecule type" value="Genomic_DNA"/>
</dbReference>
<keyword evidence="3" id="KW-1185">Reference proteome</keyword>
<gene>
    <name evidence="2" type="ordered locus">Nwat_2827</name>
</gene>
<dbReference type="KEGG" id="nwa:Nwat_2827"/>